<accession>A0AA40JQ30</accession>
<comment type="caution">
    <text evidence="2">The sequence shown here is derived from an EMBL/GenBank/DDBJ whole genome shotgun (WGS) entry which is preliminary data.</text>
</comment>
<evidence type="ECO:0000256" key="1">
    <source>
        <dbReference type="SAM" id="MobiDB-lite"/>
    </source>
</evidence>
<proteinExistence type="predicted"/>
<feature type="region of interest" description="Disordered" evidence="1">
    <location>
        <begin position="1"/>
        <end position="23"/>
    </location>
</feature>
<dbReference type="EMBL" id="JXIG01000305">
    <property type="protein sequence ID" value="KIU01481.1"/>
    <property type="molecule type" value="Genomic_DNA"/>
</dbReference>
<dbReference type="Proteomes" id="UP000032274">
    <property type="component" value="Unassembled WGS sequence"/>
</dbReference>
<dbReference type="AlphaFoldDB" id="A0AA40JQ30"/>
<feature type="non-terminal residue" evidence="2">
    <location>
        <position position="124"/>
    </location>
</feature>
<evidence type="ECO:0000313" key="2">
    <source>
        <dbReference type="EMBL" id="KIU01481.1"/>
    </source>
</evidence>
<evidence type="ECO:0000313" key="3">
    <source>
        <dbReference type="Proteomes" id="UP000032274"/>
    </source>
</evidence>
<reference evidence="2 3" key="1">
    <citation type="submission" date="2015-01" db="EMBL/GenBank/DDBJ databases">
        <title>Characterization of Swiss Staphylococcus aureus strains involved in food poisoning.</title>
        <authorList>
            <person name="Crovadore J."/>
            <person name="Chablais R."/>
            <person name="Tonacini J."/>
            <person name="Schnyder B."/>
            <person name="Lefort F."/>
        </authorList>
    </citation>
    <scope>NUCLEOTIDE SEQUENCE [LARGE SCALE GENOMIC DNA]</scope>
    <source>
        <strain evidence="2 3">SA-120</strain>
    </source>
</reference>
<organism evidence="2 3">
    <name type="scientific">Staphylococcus aureus</name>
    <dbReference type="NCBI Taxonomy" id="1280"/>
    <lineage>
        <taxon>Bacteria</taxon>
        <taxon>Bacillati</taxon>
        <taxon>Bacillota</taxon>
        <taxon>Bacilli</taxon>
        <taxon>Bacillales</taxon>
        <taxon>Staphylococcaceae</taxon>
        <taxon>Staphylococcus</taxon>
    </lineage>
</organism>
<sequence length="124" mass="12761">MGDEAHVGLVDPHAEGDRGDDHHLLRGDERRLVAAADFAVQPGMIGQHRPAGLGGKLLGQLLHPGAGLGIDDAGARRLCDQVDHLPRRVLARGDRVADIGPGEAGDGQPFLRQPPLLGGGGGGV</sequence>
<gene>
    <name evidence="2" type="ORF">QU38_01395</name>
</gene>
<feature type="region of interest" description="Disordered" evidence="1">
    <location>
        <begin position="94"/>
        <end position="124"/>
    </location>
</feature>
<name>A0AA40JQ30_STAAU</name>
<protein>
    <submittedName>
        <fullName evidence="2">Uncharacterized protein</fullName>
    </submittedName>
</protein>